<accession>A0A0R0CZ60</accession>
<evidence type="ECO:0000313" key="1">
    <source>
        <dbReference type="EMBL" id="KRG75085.1"/>
    </source>
</evidence>
<reference evidence="1 2" key="1">
    <citation type="submission" date="2015-05" db="EMBL/GenBank/DDBJ databases">
        <title>Genome sequencing and analysis of members of genus Stenotrophomonas.</title>
        <authorList>
            <person name="Patil P.P."/>
            <person name="Midha S."/>
            <person name="Patil P.B."/>
        </authorList>
    </citation>
    <scope>NUCLEOTIDE SEQUENCE [LARGE SCALE GENOMIC DNA]</scope>
    <source>
        <strain evidence="1 2">DSM 24757</strain>
    </source>
</reference>
<proteinExistence type="predicted"/>
<dbReference type="OrthoDB" id="6504658at2"/>
<dbReference type="EMBL" id="LDJM01000034">
    <property type="protein sequence ID" value="KRG75085.1"/>
    <property type="molecule type" value="Genomic_DNA"/>
</dbReference>
<gene>
    <name evidence="1" type="ORF">ABB30_12930</name>
</gene>
<protein>
    <submittedName>
        <fullName evidence="1">Uncharacterized protein</fullName>
    </submittedName>
</protein>
<dbReference type="STRING" id="336566.ABB30_12930"/>
<dbReference type="RefSeq" id="WP_057638728.1">
    <property type="nucleotide sequence ID" value="NZ_LDJM01000034.1"/>
</dbReference>
<keyword evidence="2" id="KW-1185">Reference proteome</keyword>
<name>A0A0R0CZ60_9GAMM</name>
<evidence type="ECO:0000313" key="2">
    <source>
        <dbReference type="Proteomes" id="UP000050956"/>
    </source>
</evidence>
<comment type="caution">
    <text evidence="1">The sequence shown here is derived from an EMBL/GenBank/DDBJ whole genome shotgun (WGS) entry which is preliminary data.</text>
</comment>
<sequence length="144" mass="15571">MLSLTLDQALAVHDAQGQLLLRLPLPVPAQGRFPPTPAQLEQAIAHIEDALMRQLPALAGRPGPLHSHSAASNALREPAGLPFDGVQWLSRQSLEALFNRLADAANGAPLRQLGLPEDRLFAAHLTALRELLHHADLDGVWLHP</sequence>
<dbReference type="Proteomes" id="UP000050956">
    <property type="component" value="Unassembled WGS sequence"/>
</dbReference>
<dbReference type="PATRIC" id="fig|336566.3.peg.2093"/>
<dbReference type="AlphaFoldDB" id="A0A0R0CZ60"/>
<organism evidence="1 2">
    <name type="scientific">Stenotrophomonas ginsengisoli</name>
    <dbReference type="NCBI Taxonomy" id="336566"/>
    <lineage>
        <taxon>Bacteria</taxon>
        <taxon>Pseudomonadati</taxon>
        <taxon>Pseudomonadota</taxon>
        <taxon>Gammaproteobacteria</taxon>
        <taxon>Lysobacterales</taxon>
        <taxon>Lysobacteraceae</taxon>
        <taxon>Stenotrophomonas</taxon>
    </lineage>
</organism>